<evidence type="ECO:0000313" key="2">
    <source>
        <dbReference type="Proteomes" id="UP000232883"/>
    </source>
</evidence>
<gene>
    <name evidence="1" type="ORF">CWM47_37845</name>
</gene>
<dbReference type="AlphaFoldDB" id="A0A2K8ZB66"/>
<name>A0A2K8ZB66_9BACT</name>
<reference evidence="1 2" key="1">
    <citation type="submission" date="2017-11" db="EMBL/GenBank/DDBJ databases">
        <title>Taxonomic description and genome sequences of Spirosoma HA7 sp. nov., isolated from pollen microhabitat of Corylus avellana.</title>
        <authorList>
            <person name="Ambika Manirajan B."/>
            <person name="Suarez C."/>
            <person name="Ratering S."/>
            <person name="Geissler-Plaum R."/>
            <person name="Cardinale M."/>
            <person name="Sylvia S."/>
        </authorList>
    </citation>
    <scope>NUCLEOTIDE SEQUENCE [LARGE SCALE GENOMIC DNA]</scope>
    <source>
        <strain evidence="1 2">HA7</strain>
    </source>
</reference>
<dbReference type="RefSeq" id="WP_100993648.1">
    <property type="nucleotide sequence ID" value="NZ_CP025096.1"/>
</dbReference>
<dbReference type="KEGG" id="spir:CWM47_37845"/>
<proteinExistence type="predicted"/>
<organism evidence="1 2">
    <name type="scientific">Spirosoma pollinicola</name>
    <dbReference type="NCBI Taxonomy" id="2057025"/>
    <lineage>
        <taxon>Bacteria</taxon>
        <taxon>Pseudomonadati</taxon>
        <taxon>Bacteroidota</taxon>
        <taxon>Cytophagia</taxon>
        <taxon>Cytophagales</taxon>
        <taxon>Cytophagaceae</taxon>
        <taxon>Spirosoma</taxon>
    </lineage>
</organism>
<dbReference type="Proteomes" id="UP000232883">
    <property type="component" value="Chromosome"/>
</dbReference>
<dbReference type="EMBL" id="CP025096">
    <property type="protein sequence ID" value="AUD07080.1"/>
    <property type="molecule type" value="Genomic_DNA"/>
</dbReference>
<keyword evidence="2" id="KW-1185">Reference proteome</keyword>
<accession>A0A2K8ZB66</accession>
<evidence type="ECO:0000313" key="1">
    <source>
        <dbReference type="EMBL" id="AUD07080.1"/>
    </source>
</evidence>
<protein>
    <submittedName>
        <fullName evidence="1">Uncharacterized protein</fullName>
    </submittedName>
</protein>
<sequence>MITIINHLRNRPQYPTRDIRHTLNNFNEEIIKELERRLRLLNPDLYTGTVTVSEDKDGIYKVEIESSDADTAKRITNLLQPYLDSLTNWSDH</sequence>